<dbReference type="Proteomes" id="UP000050741">
    <property type="component" value="Unassembled WGS sequence"/>
</dbReference>
<evidence type="ECO:0000256" key="9">
    <source>
        <dbReference type="SAM" id="MobiDB-lite"/>
    </source>
</evidence>
<dbReference type="Gene3D" id="3.30.50.10">
    <property type="entry name" value="Erythroid Transcription Factor GATA-1, subunit A"/>
    <property type="match status" value="1"/>
</dbReference>
<proteinExistence type="predicted"/>
<keyword evidence="4" id="KW-0805">Transcription regulation</keyword>
<reference evidence="11" key="2">
    <citation type="submission" date="2014-05" db="EMBL/GenBank/DDBJ databases">
        <title>The genome and life-stage specific transcriptomes of Globodera pallida elucidate key aspects of plant parasitism by a cyst nematode.</title>
        <authorList>
            <person name="Cotton J.A."/>
            <person name="Lilley C.J."/>
            <person name="Jones L.M."/>
            <person name="Kikuchi T."/>
            <person name="Reid A.J."/>
            <person name="Thorpe P."/>
            <person name="Tsai I.J."/>
            <person name="Beasley H."/>
            <person name="Blok V."/>
            <person name="Cock P.J.A."/>
            <person name="Van den Akker S.E."/>
            <person name="Holroyd N."/>
            <person name="Hunt M."/>
            <person name="Mantelin S."/>
            <person name="Naghra H."/>
            <person name="Pain A."/>
            <person name="Palomares-Rius J.E."/>
            <person name="Zarowiecki M."/>
            <person name="Berriman M."/>
            <person name="Jones J.T."/>
            <person name="Urwin P.E."/>
        </authorList>
    </citation>
    <scope>NUCLEOTIDE SEQUENCE [LARGE SCALE GENOMIC DNA]</scope>
    <source>
        <strain evidence="11">Lindley</strain>
    </source>
</reference>
<evidence type="ECO:0000313" key="11">
    <source>
        <dbReference type="Proteomes" id="UP000050741"/>
    </source>
</evidence>
<evidence type="ECO:0000256" key="4">
    <source>
        <dbReference type="ARBA" id="ARBA00023015"/>
    </source>
</evidence>
<keyword evidence="1" id="KW-0479">Metal-binding</keyword>
<feature type="domain" description="Nuclear receptor" evidence="10">
    <location>
        <begin position="75"/>
        <end position="139"/>
    </location>
</feature>
<evidence type="ECO:0000256" key="1">
    <source>
        <dbReference type="ARBA" id="ARBA00022723"/>
    </source>
</evidence>
<keyword evidence="7" id="KW-0675">Receptor</keyword>
<name>A0A183BK53_GLOPA</name>
<dbReference type="SMART" id="SM00399">
    <property type="entry name" value="ZnF_C4"/>
    <property type="match status" value="1"/>
</dbReference>
<dbReference type="PROSITE" id="PS51030">
    <property type="entry name" value="NUCLEAR_REC_DBD_2"/>
    <property type="match status" value="1"/>
</dbReference>
<evidence type="ECO:0000259" key="10">
    <source>
        <dbReference type="PROSITE" id="PS51030"/>
    </source>
</evidence>
<keyword evidence="3" id="KW-0862">Zinc</keyword>
<dbReference type="Pfam" id="PF00105">
    <property type="entry name" value="zf-C4"/>
    <property type="match status" value="1"/>
</dbReference>
<dbReference type="InterPro" id="IPR013088">
    <property type="entry name" value="Znf_NHR/GATA"/>
</dbReference>
<dbReference type="SUPFAM" id="SSF57716">
    <property type="entry name" value="Glucocorticoid receptor-like (DNA-binding domain)"/>
    <property type="match status" value="1"/>
</dbReference>
<evidence type="ECO:0000313" key="12">
    <source>
        <dbReference type="WBParaSite" id="GPLIN_000098300"/>
    </source>
</evidence>
<sequence>MGSPTSEASFDFVDTSRAESGGTFEVAESGGTFEVAESGGTFQVEEKGGDKSGTAANQQQTNPSAFLSLLPQQQSECCVVCSDNASGHHYGAFFKRSILSGQNYKCAKNNQCPVDPISRIRCQKCRCLARGMNPTLVKNRKKNDSEQNLGLEVERVNAGVVDAFKLRVCSSGYALRLALNDQFRTGTNSGNPTV</sequence>
<evidence type="ECO:0000256" key="7">
    <source>
        <dbReference type="ARBA" id="ARBA00023170"/>
    </source>
</evidence>
<keyword evidence="8" id="KW-0539">Nucleus</keyword>
<dbReference type="GO" id="GO:0008270">
    <property type="term" value="F:zinc ion binding"/>
    <property type="evidence" value="ECO:0007669"/>
    <property type="project" value="UniProtKB-KW"/>
</dbReference>
<dbReference type="PANTHER" id="PTHR48092">
    <property type="entry name" value="KNIRPS-RELATED PROTEIN-RELATED"/>
    <property type="match status" value="1"/>
</dbReference>
<accession>A0A183BK53</accession>
<evidence type="ECO:0000256" key="6">
    <source>
        <dbReference type="ARBA" id="ARBA00023163"/>
    </source>
</evidence>
<reference evidence="11" key="1">
    <citation type="submission" date="2013-12" db="EMBL/GenBank/DDBJ databases">
        <authorList>
            <person name="Aslett M."/>
        </authorList>
    </citation>
    <scope>NUCLEOTIDE SEQUENCE [LARGE SCALE GENOMIC DNA]</scope>
    <source>
        <strain evidence="11">Lindley</strain>
    </source>
</reference>
<dbReference type="GO" id="GO:0003700">
    <property type="term" value="F:DNA-binding transcription factor activity"/>
    <property type="evidence" value="ECO:0007669"/>
    <property type="project" value="InterPro"/>
</dbReference>
<evidence type="ECO:0000256" key="5">
    <source>
        <dbReference type="ARBA" id="ARBA00023125"/>
    </source>
</evidence>
<keyword evidence="5" id="KW-0238">DNA-binding</keyword>
<keyword evidence="6" id="KW-0804">Transcription</keyword>
<reference evidence="12" key="3">
    <citation type="submission" date="2016-06" db="UniProtKB">
        <authorList>
            <consortium name="WormBaseParasite"/>
        </authorList>
    </citation>
    <scope>IDENTIFICATION</scope>
</reference>
<protein>
    <submittedName>
        <fullName evidence="12">Nuclear receptor domain-containing protein</fullName>
    </submittedName>
</protein>
<dbReference type="InterPro" id="IPR001628">
    <property type="entry name" value="Znf_hrmn_rcpt"/>
</dbReference>
<evidence type="ECO:0000256" key="3">
    <source>
        <dbReference type="ARBA" id="ARBA00022833"/>
    </source>
</evidence>
<feature type="region of interest" description="Disordered" evidence="9">
    <location>
        <begin position="37"/>
        <end position="58"/>
    </location>
</feature>
<keyword evidence="11" id="KW-1185">Reference proteome</keyword>
<keyword evidence="2" id="KW-0863">Zinc-finger</keyword>
<dbReference type="GO" id="GO:0043565">
    <property type="term" value="F:sequence-specific DNA binding"/>
    <property type="evidence" value="ECO:0007669"/>
    <property type="project" value="InterPro"/>
</dbReference>
<organism evidence="11 12">
    <name type="scientific">Globodera pallida</name>
    <name type="common">Potato cyst nematode worm</name>
    <name type="synonym">Heterodera pallida</name>
    <dbReference type="NCBI Taxonomy" id="36090"/>
    <lineage>
        <taxon>Eukaryota</taxon>
        <taxon>Metazoa</taxon>
        <taxon>Ecdysozoa</taxon>
        <taxon>Nematoda</taxon>
        <taxon>Chromadorea</taxon>
        <taxon>Rhabditida</taxon>
        <taxon>Tylenchina</taxon>
        <taxon>Tylenchomorpha</taxon>
        <taxon>Tylenchoidea</taxon>
        <taxon>Heteroderidae</taxon>
        <taxon>Heteroderinae</taxon>
        <taxon>Globodera</taxon>
    </lineage>
</organism>
<dbReference type="WBParaSite" id="GPLIN_000098300">
    <property type="protein sequence ID" value="GPLIN_000098300"/>
    <property type="gene ID" value="GPLIN_000098300"/>
</dbReference>
<evidence type="ECO:0000256" key="2">
    <source>
        <dbReference type="ARBA" id="ARBA00022771"/>
    </source>
</evidence>
<dbReference type="AlphaFoldDB" id="A0A183BK53"/>
<evidence type="ECO:0000256" key="8">
    <source>
        <dbReference type="ARBA" id="ARBA00023242"/>
    </source>
</evidence>
<dbReference type="InterPro" id="IPR050200">
    <property type="entry name" value="Nuclear_hormone_rcpt_NR3"/>
</dbReference>